<reference evidence="1" key="1">
    <citation type="submission" date="2011-04" db="EMBL/GenBank/DDBJ databases">
        <title>Evolution of plant cell wall degrading machinery underlies the functional diversity of forest fungi.</title>
        <authorList>
            <consortium name="US DOE Joint Genome Institute (JGI-PGF)"/>
            <person name="Eastwood D.C."/>
            <person name="Floudas D."/>
            <person name="Binder M."/>
            <person name="Majcherczyk A."/>
            <person name="Schneider P."/>
            <person name="Aerts A."/>
            <person name="Asiegbu F.O."/>
            <person name="Baker S.E."/>
            <person name="Barry K."/>
            <person name="Bendiksby M."/>
            <person name="Blumentritt M."/>
            <person name="Coutinho P.M."/>
            <person name="Cullen D."/>
            <person name="Cullen D."/>
            <person name="Gathman A."/>
            <person name="Goodell B."/>
            <person name="Henrissat B."/>
            <person name="Ihrmark K."/>
            <person name="Kauserud H."/>
            <person name="Kohler A."/>
            <person name="LaButti K."/>
            <person name="Lapidus A."/>
            <person name="Lavin J.L."/>
            <person name="Lee Y.-H."/>
            <person name="Lindquist E."/>
            <person name="Lilly W."/>
            <person name="Lucas S."/>
            <person name="Morin E."/>
            <person name="Murat C."/>
            <person name="Oguiza J.A."/>
            <person name="Park J."/>
            <person name="Pisabarro A.G."/>
            <person name="Riley R."/>
            <person name="Rosling A."/>
            <person name="Salamov A."/>
            <person name="Schmidt O."/>
            <person name="Schmutz J."/>
            <person name="Skrede I."/>
            <person name="Stenlid J."/>
            <person name="Wiebenga A."/>
            <person name="Xie X."/>
            <person name="Kues U."/>
            <person name="Hibbett D.S."/>
            <person name="Hoffmeister D."/>
            <person name="Hogberg N."/>
            <person name="Martin F."/>
            <person name="Grigoriev I.V."/>
            <person name="Watkinson S.C."/>
        </authorList>
    </citation>
    <scope>NUCLEOTIDE SEQUENCE</scope>
    <source>
        <strain evidence="1">S7.9</strain>
    </source>
</reference>
<name>F8P1W8_SERL9</name>
<dbReference type="Proteomes" id="UP000008064">
    <property type="component" value="Unassembled WGS sequence"/>
</dbReference>
<dbReference type="HOGENOM" id="CLU_2777500_0_0_1"/>
<proteinExistence type="predicted"/>
<gene>
    <name evidence="1" type="ORF">SERLADRAFT_450807</name>
</gene>
<protein>
    <submittedName>
        <fullName evidence="1">Uncharacterized protein</fullName>
    </submittedName>
</protein>
<dbReference type="EMBL" id="GL945436">
    <property type="protein sequence ID" value="EGO23146.1"/>
    <property type="molecule type" value="Genomic_DNA"/>
</dbReference>
<dbReference type="KEGG" id="sla:SERLADRAFT_450807"/>
<dbReference type="GeneID" id="18816685"/>
<sequence>MHYPDSYRRSRERVLQVFGPPLTGNREPTIAAVNVLELHVFGSSKSVTSICGCSLLRHFPRSPLSAIKL</sequence>
<organism>
    <name type="scientific">Serpula lacrymans var. lacrymans (strain S7.9)</name>
    <name type="common">Dry rot fungus</name>
    <dbReference type="NCBI Taxonomy" id="578457"/>
    <lineage>
        <taxon>Eukaryota</taxon>
        <taxon>Fungi</taxon>
        <taxon>Dikarya</taxon>
        <taxon>Basidiomycota</taxon>
        <taxon>Agaricomycotina</taxon>
        <taxon>Agaricomycetes</taxon>
        <taxon>Agaricomycetidae</taxon>
        <taxon>Boletales</taxon>
        <taxon>Coniophorineae</taxon>
        <taxon>Serpulaceae</taxon>
        <taxon>Serpula</taxon>
    </lineage>
</organism>
<dbReference type="AlphaFoldDB" id="F8P1W8"/>
<evidence type="ECO:0000313" key="1">
    <source>
        <dbReference type="EMBL" id="EGO23146.1"/>
    </source>
</evidence>
<accession>F8P1W8</accession>
<dbReference type="RefSeq" id="XP_007320386.1">
    <property type="nucleotide sequence ID" value="XM_007320324.1"/>
</dbReference>